<dbReference type="GO" id="GO:0006811">
    <property type="term" value="P:monoatomic ion transport"/>
    <property type="evidence" value="ECO:0007669"/>
    <property type="project" value="UniProtKB-KW"/>
</dbReference>
<evidence type="ECO:0000256" key="1">
    <source>
        <dbReference type="ARBA" id="ARBA00004651"/>
    </source>
</evidence>
<comment type="caution">
    <text evidence="8">Lacks conserved residue(s) required for the propagation of feature annotation.</text>
</comment>
<feature type="transmembrane region" description="Helical" evidence="8">
    <location>
        <begin position="438"/>
        <end position="458"/>
    </location>
</feature>
<dbReference type="AlphaFoldDB" id="A0A8C4QBL9"/>
<dbReference type="InterPro" id="IPR020846">
    <property type="entry name" value="MFS_dom"/>
</dbReference>
<reference evidence="11" key="1">
    <citation type="submission" date="2025-05" db="UniProtKB">
        <authorList>
            <consortium name="Ensembl"/>
        </authorList>
    </citation>
    <scope>IDENTIFICATION</scope>
</reference>
<feature type="transmembrane region" description="Helical" evidence="8">
    <location>
        <begin position="650"/>
        <end position="675"/>
    </location>
</feature>
<dbReference type="Ensembl" id="ENSEBUT00000013629.1">
    <property type="protein sequence ID" value="ENSEBUP00000013053.1"/>
    <property type="gene ID" value="ENSEBUG00000008241.1"/>
</dbReference>
<dbReference type="GO" id="GO:0015732">
    <property type="term" value="P:prostaglandin transport"/>
    <property type="evidence" value="ECO:0007669"/>
    <property type="project" value="TreeGrafter"/>
</dbReference>
<comment type="subcellular location">
    <subcellularLocation>
        <location evidence="1 8">Cell membrane</location>
        <topology evidence="1 8">Multi-pass membrane protein</topology>
    </subcellularLocation>
</comment>
<dbReference type="PANTHER" id="PTHR11388:SF86">
    <property type="entry name" value="SOLUTE CARRIER ORGANIC ANION TRANSPORTER FAMILY MEMBER 3A1"/>
    <property type="match status" value="1"/>
</dbReference>
<sequence length="716" mass="77278">MADRTSGRARCVCSGRLFVAAQGALVLAQTTSNTYLVSMLTTLERRFSLSSMQLGLISSSFEIGNLLPILFVSYFGARGHRPRLIGCGGIIMALGTLLTALPEFLSHQYQPQTKQSLRLSAISQQDLCQHNETGPPWWDTTPVSSARECHDGNLKGTQTRLYLILVGAQILVGIGATPVQPLGFSFIDDHVTKKESPFYFGILFTIMLLGPTVGFMLGSLFTRIYVDALFIDTSQLDFTMDDPRWIGAWWAGFLLCAAMLFLFSMFMFGFPRSLPTAPPSPSPLPTPMQNYYSMPEAEPHGPAGPLPISGPASAGTISETDLEPVQMMRNGSLTLTTETESTETPSVCDQLRAIPGETLAILSNPVFTCVVLSGCVEVAAVASFSSFLSKFLESQFGLTATFANQIIGLAVVPSACLGIFLGGVLMRWFSLNSLGASRFTIIVSILSISIMTPLIYFGCGTGPVAGLNSHYPTVYNLSNGEWPIGEQAPCNMECGCESSASKLLCGADGLTYLSPCYAGCIHLNLSMCLCVDGGAGELGASAVSGKCPNPECQSFFLPFIGLLCVSVIFGFSNQTPSFMLSIRSVKAELKSYALGLIFLLSRLLGFIPAPLISGWAIDLTCLVWPERCGSASGNNRGACALYDYTTFRKVFVGFTLGLKLLALCLYVSVQVFLLARPGRYSMEDKPDELTLVRRRVSKFVYNVGDQELCETVETVL</sequence>
<feature type="transmembrane region" description="Helical" evidence="8">
    <location>
        <begin position="198"/>
        <end position="226"/>
    </location>
</feature>
<dbReference type="PROSITE" id="PS50850">
    <property type="entry name" value="MFS"/>
    <property type="match status" value="1"/>
</dbReference>
<keyword evidence="8" id="KW-0813">Transport</keyword>
<dbReference type="GeneTree" id="ENSGT01150000286901"/>
<dbReference type="GO" id="GO:0043252">
    <property type="term" value="P:sodium-independent organic anion transport"/>
    <property type="evidence" value="ECO:0007669"/>
    <property type="project" value="TreeGrafter"/>
</dbReference>
<keyword evidence="6 8" id="KW-0472">Membrane</keyword>
<dbReference type="InterPro" id="IPR036259">
    <property type="entry name" value="MFS_trans_sf"/>
</dbReference>
<name>A0A8C4QBL9_EPTBU</name>
<feature type="transmembrane region" description="Helical" evidence="8">
    <location>
        <begin position="555"/>
        <end position="571"/>
    </location>
</feature>
<feature type="domain" description="Kazal-like" evidence="10">
    <location>
        <begin position="484"/>
        <end position="532"/>
    </location>
</feature>
<keyword evidence="3" id="KW-1003">Cell membrane</keyword>
<dbReference type="Ensembl" id="ENSEBUT00000013656.1">
    <property type="protein sequence ID" value="ENSEBUP00000013082.1"/>
    <property type="gene ID" value="ENSEBUG00000008241.1"/>
</dbReference>
<evidence type="ECO:0000256" key="8">
    <source>
        <dbReference type="RuleBase" id="RU362056"/>
    </source>
</evidence>
<evidence type="ECO:0000313" key="11">
    <source>
        <dbReference type="Ensembl" id="ENSEBUP00000013034.1"/>
    </source>
</evidence>
<protein>
    <recommendedName>
        <fullName evidence="8">Solute carrier organic anion transporter family member</fullName>
    </recommendedName>
</protein>
<dbReference type="InterPro" id="IPR036058">
    <property type="entry name" value="Kazal_dom_sf"/>
</dbReference>
<evidence type="ECO:0000256" key="4">
    <source>
        <dbReference type="ARBA" id="ARBA00022692"/>
    </source>
</evidence>
<dbReference type="PROSITE" id="PS51465">
    <property type="entry name" value="KAZAL_2"/>
    <property type="match status" value="1"/>
</dbReference>
<accession>A0A8C4QBL9</accession>
<evidence type="ECO:0000256" key="2">
    <source>
        <dbReference type="ARBA" id="ARBA00009657"/>
    </source>
</evidence>
<feature type="transmembrane region" description="Helical" evidence="8">
    <location>
        <begin position="84"/>
        <end position="101"/>
    </location>
</feature>
<dbReference type="Gene3D" id="1.20.1250.20">
    <property type="entry name" value="MFS general substrate transporter like domains"/>
    <property type="match status" value="1"/>
</dbReference>
<dbReference type="InterPro" id="IPR002350">
    <property type="entry name" value="Kazal_dom"/>
</dbReference>
<keyword evidence="8" id="KW-0406">Ion transport</keyword>
<feature type="transmembrane region" description="Helical" evidence="8">
    <location>
        <begin position="592"/>
        <end position="617"/>
    </location>
</feature>
<proteinExistence type="inferred from homology"/>
<dbReference type="Proteomes" id="UP000694388">
    <property type="component" value="Unplaced"/>
</dbReference>
<evidence type="ECO:0000259" key="9">
    <source>
        <dbReference type="PROSITE" id="PS50850"/>
    </source>
</evidence>
<comment type="similarity">
    <text evidence="2 8">Belongs to the organo anion transporter (TC 2.A.60) family.</text>
</comment>
<feature type="transmembrane region" description="Helical" evidence="8">
    <location>
        <begin position="52"/>
        <end position="77"/>
    </location>
</feature>
<keyword evidence="7" id="KW-1015">Disulfide bond</keyword>
<evidence type="ECO:0000256" key="3">
    <source>
        <dbReference type="ARBA" id="ARBA00022475"/>
    </source>
</evidence>
<feature type="transmembrane region" description="Helical" evidence="8">
    <location>
        <begin position="246"/>
        <end position="270"/>
    </location>
</feature>
<dbReference type="GO" id="GO:0016323">
    <property type="term" value="C:basolateral plasma membrane"/>
    <property type="evidence" value="ECO:0007669"/>
    <property type="project" value="TreeGrafter"/>
</dbReference>
<keyword evidence="4 8" id="KW-0812">Transmembrane</keyword>
<evidence type="ECO:0000259" key="10">
    <source>
        <dbReference type="PROSITE" id="PS51465"/>
    </source>
</evidence>
<evidence type="ECO:0000256" key="5">
    <source>
        <dbReference type="ARBA" id="ARBA00022989"/>
    </source>
</evidence>
<dbReference type="PANTHER" id="PTHR11388">
    <property type="entry name" value="ORGANIC ANION TRANSPORTER"/>
    <property type="match status" value="1"/>
</dbReference>
<keyword evidence="5 8" id="KW-1133">Transmembrane helix</keyword>
<feature type="transmembrane region" description="Helical" evidence="8">
    <location>
        <begin position="402"/>
        <end position="426"/>
    </location>
</feature>
<dbReference type="SUPFAM" id="SSF103473">
    <property type="entry name" value="MFS general substrate transporter"/>
    <property type="match status" value="1"/>
</dbReference>
<evidence type="ECO:0000256" key="6">
    <source>
        <dbReference type="ARBA" id="ARBA00023136"/>
    </source>
</evidence>
<evidence type="ECO:0000313" key="12">
    <source>
        <dbReference type="Proteomes" id="UP000694388"/>
    </source>
</evidence>
<evidence type="ECO:0000256" key="7">
    <source>
        <dbReference type="ARBA" id="ARBA00023157"/>
    </source>
</evidence>
<dbReference type="SUPFAM" id="SSF100895">
    <property type="entry name" value="Kazal-type serine protease inhibitors"/>
    <property type="match status" value="1"/>
</dbReference>
<dbReference type="Ensembl" id="ENSEBUT00000013610.1">
    <property type="protein sequence ID" value="ENSEBUP00000013034.1"/>
    <property type="gene ID" value="ENSEBUG00000008241.1"/>
</dbReference>
<dbReference type="NCBIfam" id="TIGR00805">
    <property type="entry name" value="oat"/>
    <property type="match status" value="1"/>
</dbReference>
<feature type="domain" description="Major facilitator superfamily (MFS) profile" evidence="9">
    <location>
        <begin position="16"/>
        <end position="680"/>
    </location>
</feature>
<dbReference type="Pfam" id="PF03137">
    <property type="entry name" value="OATP"/>
    <property type="match status" value="1"/>
</dbReference>
<organism evidence="11 12">
    <name type="scientific">Eptatretus burgeri</name>
    <name type="common">Inshore hagfish</name>
    <dbReference type="NCBI Taxonomy" id="7764"/>
    <lineage>
        <taxon>Eukaryota</taxon>
        <taxon>Metazoa</taxon>
        <taxon>Chordata</taxon>
        <taxon>Craniata</taxon>
        <taxon>Vertebrata</taxon>
        <taxon>Cyclostomata</taxon>
        <taxon>Myxini</taxon>
        <taxon>Myxiniformes</taxon>
        <taxon>Myxinidae</taxon>
        <taxon>Eptatretinae</taxon>
        <taxon>Eptatretus</taxon>
    </lineage>
</organism>
<dbReference type="GO" id="GO:0015347">
    <property type="term" value="F:sodium-independent organic anion transmembrane transporter activity"/>
    <property type="evidence" value="ECO:0007669"/>
    <property type="project" value="TreeGrafter"/>
</dbReference>
<keyword evidence="12" id="KW-1185">Reference proteome</keyword>
<feature type="transmembrane region" description="Helical" evidence="8">
    <location>
        <begin position="359"/>
        <end position="382"/>
    </location>
</feature>
<feature type="transmembrane region" description="Helical" evidence="8">
    <location>
        <begin position="161"/>
        <end position="186"/>
    </location>
</feature>
<dbReference type="InterPro" id="IPR004156">
    <property type="entry name" value="OATP"/>
</dbReference>